<dbReference type="EMBL" id="CAJNOC010000951">
    <property type="protein sequence ID" value="CAF0820619.1"/>
    <property type="molecule type" value="Genomic_DNA"/>
</dbReference>
<dbReference type="PANTHER" id="PTHR21255">
    <property type="entry name" value="T-COMPLEX-ASSOCIATED-TESTIS-EXPRESSED 1/ DYNEIN LIGHT CHAIN"/>
    <property type="match status" value="1"/>
</dbReference>
<comment type="similarity">
    <text evidence="1">Belongs to the dynein light chain Tctex-type family.</text>
</comment>
<organism evidence="2 3">
    <name type="scientific">Brachionus calyciflorus</name>
    <dbReference type="NCBI Taxonomy" id="104777"/>
    <lineage>
        <taxon>Eukaryota</taxon>
        <taxon>Metazoa</taxon>
        <taxon>Spiralia</taxon>
        <taxon>Gnathifera</taxon>
        <taxon>Rotifera</taxon>
        <taxon>Eurotatoria</taxon>
        <taxon>Monogononta</taxon>
        <taxon>Pseudotrocha</taxon>
        <taxon>Ploima</taxon>
        <taxon>Brachionidae</taxon>
        <taxon>Brachionus</taxon>
    </lineage>
</organism>
<dbReference type="GO" id="GO:0007018">
    <property type="term" value="P:microtubule-based movement"/>
    <property type="evidence" value="ECO:0007669"/>
    <property type="project" value="TreeGrafter"/>
</dbReference>
<gene>
    <name evidence="2" type="ORF">OXX778_LOCUS7446</name>
</gene>
<dbReference type="OrthoDB" id="10059120at2759"/>
<dbReference type="GO" id="GO:0045505">
    <property type="term" value="F:dynein intermediate chain binding"/>
    <property type="evidence" value="ECO:0007669"/>
    <property type="project" value="TreeGrafter"/>
</dbReference>
<keyword evidence="3" id="KW-1185">Reference proteome</keyword>
<protein>
    <submittedName>
        <fullName evidence="2">Uncharacterized protein</fullName>
    </submittedName>
</protein>
<accession>A0A813UA76</accession>
<dbReference type="AlphaFoldDB" id="A0A813UA76"/>
<evidence type="ECO:0000256" key="1">
    <source>
        <dbReference type="ARBA" id="ARBA00005361"/>
    </source>
</evidence>
<dbReference type="InterPro" id="IPR005334">
    <property type="entry name" value="Tctex-1-like"/>
</dbReference>
<evidence type="ECO:0000313" key="2">
    <source>
        <dbReference type="EMBL" id="CAF0820619.1"/>
    </source>
</evidence>
<dbReference type="Gene3D" id="3.30.1140.40">
    <property type="entry name" value="Tctex-1"/>
    <property type="match status" value="1"/>
</dbReference>
<dbReference type="CDD" id="cd21455">
    <property type="entry name" value="DLC-like_DYNLT1_DYNLT3"/>
    <property type="match status" value="1"/>
</dbReference>
<comment type="caution">
    <text evidence="2">The sequence shown here is derived from an EMBL/GenBank/DDBJ whole genome shotgun (WGS) entry which is preliminary data.</text>
</comment>
<dbReference type="Proteomes" id="UP000663879">
    <property type="component" value="Unassembled WGS sequence"/>
</dbReference>
<dbReference type="Pfam" id="PF03645">
    <property type="entry name" value="Tctex-1"/>
    <property type="match status" value="1"/>
</dbReference>
<dbReference type="InterPro" id="IPR038586">
    <property type="entry name" value="Tctex-1-like_sf"/>
</dbReference>
<name>A0A813UA76_9BILA</name>
<dbReference type="PANTHER" id="PTHR21255:SF4">
    <property type="entry name" value="DYNEIN LIGHT CHAIN TCTEX-TYPE"/>
    <property type="match status" value="1"/>
</dbReference>
<reference evidence="2" key="1">
    <citation type="submission" date="2021-02" db="EMBL/GenBank/DDBJ databases">
        <authorList>
            <person name="Nowell W R."/>
        </authorList>
    </citation>
    <scope>NUCLEOTIDE SEQUENCE</scope>
    <source>
        <strain evidence="2">Ploen Becks lab</strain>
    </source>
</reference>
<dbReference type="GO" id="GO:0005868">
    <property type="term" value="C:cytoplasmic dynein complex"/>
    <property type="evidence" value="ECO:0007669"/>
    <property type="project" value="TreeGrafter"/>
</dbReference>
<dbReference type="GO" id="GO:0005737">
    <property type="term" value="C:cytoplasm"/>
    <property type="evidence" value="ECO:0007669"/>
    <property type="project" value="TreeGrafter"/>
</dbReference>
<sequence length="87" mass="10020">METQIKNDNQIVSKIIEYAIEEVVGDKQYEHVLVNDWVSKIVEKCLNRLKEFYPSFKHIVTCVIMNKNGSGLHSSSSVFWDNTTDGK</sequence>
<proteinExistence type="inferred from homology"/>
<evidence type="ECO:0000313" key="3">
    <source>
        <dbReference type="Proteomes" id="UP000663879"/>
    </source>
</evidence>